<feature type="domain" description="Helicase XPB/Ssl2 N-terminal" evidence="2">
    <location>
        <begin position="459"/>
        <end position="580"/>
    </location>
</feature>
<feature type="domain" description="WYL" evidence="1">
    <location>
        <begin position="672"/>
        <end position="734"/>
    </location>
</feature>
<gene>
    <name evidence="3" type="ORF">EFL95_17910</name>
</gene>
<organism evidence="3 4">
    <name type="scientific">Nocardioides marmorisolisilvae</name>
    <dbReference type="NCBI Taxonomy" id="1542737"/>
    <lineage>
        <taxon>Bacteria</taxon>
        <taxon>Bacillati</taxon>
        <taxon>Actinomycetota</taxon>
        <taxon>Actinomycetes</taxon>
        <taxon>Propionibacteriales</taxon>
        <taxon>Nocardioidaceae</taxon>
        <taxon>Nocardioides</taxon>
    </lineage>
</organism>
<accession>A0A3N0DNW1</accession>
<dbReference type="OrthoDB" id="3415124at2"/>
<dbReference type="Proteomes" id="UP000277094">
    <property type="component" value="Unassembled WGS sequence"/>
</dbReference>
<dbReference type="AlphaFoldDB" id="A0A3N0DNW1"/>
<dbReference type="InterPro" id="IPR032830">
    <property type="entry name" value="XPB/Ssl2_N"/>
</dbReference>
<protein>
    <submittedName>
        <fullName evidence="3">Uncharacterized protein</fullName>
    </submittedName>
</protein>
<comment type="caution">
    <text evidence="3">The sequence shown here is derived from an EMBL/GenBank/DDBJ whole genome shotgun (WGS) entry which is preliminary data.</text>
</comment>
<evidence type="ECO:0000313" key="3">
    <source>
        <dbReference type="EMBL" id="RNL77328.1"/>
    </source>
</evidence>
<dbReference type="Pfam" id="PF13280">
    <property type="entry name" value="WYL"/>
    <property type="match status" value="1"/>
</dbReference>
<evidence type="ECO:0000259" key="1">
    <source>
        <dbReference type="Pfam" id="PF13280"/>
    </source>
</evidence>
<dbReference type="PROSITE" id="PS52050">
    <property type="entry name" value="WYL"/>
    <property type="match status" value="1"/>
</dbReference>
<evidence type="ECO:0000313" key="4">
    <source>
        <dbReference type="Proteomes" id="UP000277094"/>
    </source>
</evidence>
<dbReference type="InterPro" id="IPR026881">
    <property type="entry name" value="WYL_dom"/>
</dbReference>
<reference evidence="3 4" key="1">
    <citation type="submission" date="2018-11" db="EMBL/GenBank/DDBJ databases">
        <authorList>
            <person name="Li F."/>
        </authorList>
    </citation>
    <scope>NUCLEOTIDE SEQUENCE [LARGE SCALE GENOMIC DNA]</scope>
    <source>
        <strain evidence="3 4">KIS18-7</strain>
    </source>
</reference>
<dbReference type="EMBL" id="RJSG01000005">
    <property type="protein sequence ID" value="RNL77328.1"/>
    <property type="molecule type" value="Genomic_DNA"/>
</dbReference>
<proteinExistence type="predicted"/>
<dbReference type="RefSeq" id="WP_123235474.1">
    <property type="nucleotide sequence ID" value="NZ_RJSG01000005.1"/>
</dbReference>
<name>A0A3N0DNW1_9ACTN</name>
<evidence type="ECO:0000259" key="2">
    <source>
        <dbReference type="Pfam" id="PF13625"/>
    </source>
</evidence>
<sequence length="740" mass="79438">MSSSAPPRTLADQFRSWPDERLVALLEVRPDLAVPAPTDSAQLASRAVVRVSVVRALDLLDRLQLETLLTVIQVGPAPSDVVHSFVNAAPEAVDAALDRLSELALIWGDPETWRPVTVVAELLGLPPGPPAREIDAALADLDDRARTILDHLDETDAAGTVANATWPVRITDASTPTEVLLAHRLLVPRDERHVVVPWSVRLRLRGGRSTRERIDAVPGLAVGDRAQDLVDRGAAGAAYELIRRTEMLLETWATRPPGGLRTGGLGVRDLRAAAELIHADLPTAALIIETATAAGLLALGMNDELDSAWLPTDSYDVWAGRSGAERWLTLAKAWQENPRLVSAIGSRDGDKPINALSPGLERTWLAADRQTALTALLDLAPGQALAAGTGIASLVERLRWRFPRRPAGRFELVGPHLDEAALVGITGLSGVSSFGRALLTGDDPVPVLDALLPTPIDHVLIQADLTAVAPGPLEQEFGRQLSLLADVESRGGATVYRFTVDSVRRAFDSGWSVVEVKDFLASSSRTPVPQALDYLVDDVSRRFGTLRLGVAESFLRSDDETALTELMHLSAGALRLRRIAPTVIVSDVPLQVLLPKLRELGAAPVVEAADGTVRVAKPEEFRARTPRPRPGTGRDNARLAARTSAVVAAVRAGDRAAASRPSRGPARTPADVMTALREAAASGDEVWISYLDNHGTSTERIVRPREVGGGQLTAYDERSDEVRTFAVHRINEVRTSGADE</sequence>
<dbReference type="Pfam" id="PF13625">
    <property type="entry name" value="Helicase_C_3"/>
    <property type="match status" value="1"/>
</dbReference>
<keyword evidence="4" id="KW-1185">Reference proteome</keyword>